<dbReference type="EMBL" id="JAOSKY010000011">
    <property type="protein sequence ID" value="MCU7249723.1"/>
    <property type="molecule type" value="Genomic_DNA"/>
</dbReference>
<reference evidence="1" key="1">
    <citation type="submission" date="2022-09" db="EMBL/GenBank/DDBJ databases">
        <authorList>
            <person name="Cesa-Luna C."/>
            <person name="Girard L."/>
            <person name="Lood C."/>
            <person name="Hofte M."/>
            <person name="De Mot R."/>
        </authorList>
    </citation>
    <scope>NUCLEOTIDE SEQUENCE</scope>
    <source>
        <strain evidence="1">B1M3-32</strain>
    </source>
</reference>
<evidence type="ECO:0000313" key="1">
    <source>
        <dbReference type="EMBL" id="MCU7249723.1"/>
    </source>
</evidence>
<organism evidence="1 2">
    <name type="scientific">Pseudomonas koreensis</name>
    <dbReference type="NCBI Taxonomy" id="198620"/>
    <lineage>
        <taxon>Bacteria</taxon>
        <taxon>Pseudomonadati</taxon>
        <taxon>Pseudomonadota</taxon>
        <taxon>Gammaproteobacteria</taxon>
        <taxon>Pseudomonadales</taxon>
        <taxon>Pseudomonadaceae</taxon>
        <taxon>Pseudomonas</taxon>
    </lineage>
</organism>
<name>A0A9X3BDW0_9PSED</name>
<accession>A0A9X3BDW0</accession>
<reference evidence="1" key="2">
    <citation type="journal article" date="2023" name="mSystems">
        <title>Charting the Lipopeptidome of Nonpathogenic Pseudomonas.</title>
        <authorList>
            <person name="Cesa-Luna C."/>
            <person name="Geudens N."/>
            <person name="Girard L."/>
            <person name="De Roo V."/>
            <person name="Maklad H.R."/>
            <person name="Martins J.C."/>
            <person name="Hofte M."/>
            <person name="De Mot R."/>
        </authorList>
    </citation>
    <scope>NUCLEOTIDE SEQUENCE</scope>
    <source>
        <strain evidence="1">B1M3-32</strain>
    </source>
</reference>
<evidence type="ECO:0000313" key="2">
    <source>
        <dbReference type="Proteomes" id="UP001139955"/>
    </source>
</evidence>
<gene>
    <name evidence="1" type="ORF">OC940_18105</name>
</gene>
<protein>
    <submittedName>
        <fullName evidence="1">Uncharacterized protein</fullName>
    </submittedName>
</protein>
<dbReference type="AlphaFoldDB" id="A0A9X3BDW0"/>
<comment type="caution">
    <text evidence="1">The sequence shown here is derived from an EMBL/GenBank/DDBJ whole genome shotgun (WGS) entry which is preliminary data.</text>
</comment>
<dbReference type="RefSeq" id="WP_301622651.1">
    <property type="nucleotide sequence ID" value="NZ_JAOSKY010000011.1"/>
</dbReference>
<proteinExistence type="predicted"/>
<dbReference type="Proteomes" id="UP001139955">
    <property type="component" value="Unassembled WGS sequence"/>
</dbReference>
<sequence length="76" mass="8467">MDGKPSNKLIAEQSGLTEAEVGTYLTALEMQADGSWMAYFGVEVAQLPNADKKIDESRTLLIPSWLAKHWVDRDID</sequence>
<keyword evidence="2" id="KW-1185">Reference proteome</keyword>